<dbReference type="InterPro" id="IPR021744">
    <property type="entry name" value="CbiG_N"/>
</dbReference>
<dbReference type="NCBIfam" id="NF004466">
    <property type="entry name" value="PRK05788.1-4"/>
    <property type="match status" value="1"/>
</dbReference>
<dbReference type="InterPro" id="IPR052553">
    <property type="entry name" value="CbiG_hydrolase"/>
</dbReference>
<reference evidence="4" key="1">
    <citation type="submission" date="2021-01" db="EMBL/GenBank/DDBJ databases">
        <title>Genomic Encyclopedia of Type Strains, Phase IV (KMG-IV): sequencing the most valuable type-strain genomes for metagenomic binning, comparative biology and taxonomic classification.</title>
        <authorList>
            <person name="Goeker M."/>
        </authorList>
    </citation>
    <scope>NUCLEOTIDE SEQUENCE</scope>
    <source>
        <strain evidence="4">DSM 23230</strain>
    </source>
</reference>
<gene>
    <name evidence="4" type="ORF">JOC47_001975</name>
</gene>
<feature type="domain" description="Cobalamin biosynthesis central region" evidence="3">
    <location>
        <begin position="136"/>
        <end position="217"/>
    </location>
</feature>
<dbReference type="PANTHER" id="PTHR37477:SF1">
    <property type="entry name" value="COBALT-PRECORRIN-5A HYDROLASE"/>
    <property type="match status" value="1"/>
</dbReference>
<dbReference type="InterPro" id="IPR036518">
    <property type="entry name" value="CobE/GbiG_C_sf"/>
</dbReference>
<dbReference type="EC" id="3.7.1.12" evidence="4"/>
<dbReference type="PANTHER" id="PTHR37477">
    <property type="entry name" value="COBALT-PRECORRIN-5A HYDROLASE"/>
    <property type="match status" value="1"/>
</dbReference>
<dbReference type="Pfam" id="PF11761">
    <property type="entry name" value="CbiG_mid"/>
    <property type="match status" value="1"/>
</dbReference>
<comment type="caution">
    <text evidence="4">The sequence shown here is derived from an EMBL/GenBank/DDBJ whole genome shotgun (WGS) entry which is preliminary data.</text>
</comment>
<feature type="domain" description="Cobalamin synthesis G N-terminal" evidence="2">
    <location>
        <begin position="50"/>
        <end position="130"/>
    </location>
</feature>
<keyword evidence="5" id="KW-1185">Reference proteome</keyword>
<dbReference type="Gene3D" id="3.40.50.11220">
    <property type="match status" value="1"/>
</dbReference>
<evidence type="ECO:0000259" key="2">
    <source>
        <dbReference type="Pfam" id="PF11760"/>
    </source>
</evidence>
<dbReference type="InterPro" id="IPR038029">
    <property type="entry name" value="GbiG_N_sf"/>
</dbReference>
<sequence>MNLAVIALTSSGEELALKLEEKLSNVDLYIADKLNSSAEVNEFDSSLQELVAELFFQYDGLIFIMSLGIVVRVLAPYIEDKREDPAVVTIDETGANVISTLSGHLGGANQLTAKIAEQIKANPVITTATDCQDKLAFDLLAQQLNCEIIPFDNLKLANAALVNEQRVNIFSDLELDLDVAENVDLFSLDELGSREGFPVIISNQRSEISVPYIQLVPQNIVLGIGCRKGVSVKQVETAINLALQKLNLAKASIKNLATIDLKQDEAGLRETAKKLGVELEIIAREEIEEVDFDYTTSEFVKEQIGVGGVCEPTALLSAEEGELLLDKTSKNGVTVAVVKDNYM</sequence>
<feature type="domain" description="CobE/GbiG C-terminal" evidence="1">
    <location>
        <begin position="220"/>
        <end position="337"/>
    </location>
</feature>
<dbReference type="Proteomes" id="UP000774000">
    <property type="component" value="Unassembled WGS sequence"/>
</dbReference>
<dbReference type="Pfam" id="PF01890">
    <property type="entry name" value="CbiG_C"/>
    <property type="match status" value="1"/>
</dbReference>
<protein>
    <submittedName>
        <fullName evidence="4">Cobalt-precorrin 5A hydrolase</fullName>
        <ecNumber evidence="4">3.7.1.12</ecNumber>
    </submittedName>
</protein>
<evidence type="ECO:0000313" key="4">
    <source>
        <dbReference type="EMBL" id="MBM7557121.1"/>
    </source>
</evidence>
<dbReference type="EMBL" id="JAFBDQ010000009">
    <property type="protein sequence ID" value="MBM7557121.1"/>
    <property type="molecule type" value="Genomic_DNA"/>
</dbReference>
<accession>A0A939BSG5</accession>
<dbReference type="GO" id="GO:0043779">
    <property type="term" value="F:cobalt-precorrin-5A acetaldehyde-lyase activity"/>
    <property type="evidence" value="ECO:0007669"/>
    <property type="project" value="UniProtKB-EC"/>
</dbReference>
<evidence type="ECO:0000259" key="3">
    <source>
        <dbReference type="Pfam" id="PF11761"/>
    </source>
</evidence>
<dbReference type="Pfam" id="PF11760">
    <property type="entry name" value="CbiG_N"/>
    <property type="match status" value="1"/>
</dbReference>
<evidence type="ECO:0000259" key="1">
    <source>
        <dbReference type="Pfam" id="PF01890"/>
    </source>
</evidence>
<dbReference type="SUPFAM" id="SSF159672">
    <property type="entry name" value="CbiG N-terminal domain-like"/>
    <property type="match status" value="1"/>
</dbReference>
<dbReference type="Gene3D" id="3.30.420.180">
    <property type="entry name" value="CobE/GbiG C-terminal domain"/>
    <property type="match status" value="1"/>
</dbReference>
<dbReference type="GO" id="GO:0009236">
    <property type="term" value="P:cobalamin biosynthetic process"/>
    <property type="evidence" value="ECO:0007669"/>
    <property type="project" value="InterPro"/>
</dbReference>
<dbReference type="AlphaFoldDB" id="A0A939BSG5"/>
<keyword evidence="4" id="KW-0378">Hydrolase</keyword>
<name>A0A939BSG5_9FIRM</name>
<evidence type="ECO:0000313" key="5">
    <source>
        <dbReference type="Proteomes" id="UP000774000"/>
    </source>
</evidence>
<dbReference type="InterPro" id="IPR002750">
    <property type="entry name" value="CobE/GbiG_C"/>
</dbReference>
<proteinExistence type="predicted"/>
<dbReference type="InterPro" id="IPR021745">
    <property type="entry name" value="CbiG_mid"/>
</dbReference>
<dbReference type="RefSeq" id="WP_204701882.1">
    <property type="nucleotide sequence ID" value="NZ_JAFBDQ010000009.1"/>
</dbReference>
<organism evidence="4 5">
    <name type="scientific">Halanaerobacter jeridensis</name>
    <dbReference type="NCBI Taxonomy" id="706427"/>
    <lineage>
        <taxon>Bacteria</taxon>
        <taxon>Bacillati</taxon>
        <taxon>Bacillota</taxon>
        <taxon>Clostridia</taxon>
        <taxon>Halanaerobiales</taxon>
        <taxon>Halobacteroidaceae</taxon>
        <taxon>Halanaerobacter</taxon>
    </lineage>
</organism>
<dbReference type="SUPFAM" id="SSF159664">
    <property type="entry name" value="CobE/GbiG C-terminal domain-like"/>
    <property type="match status" value="1"/>
</dbReference>